<keyword evidence="5 9" id="KW-0812">Transmembrane</keyword>
<keyword evidence="3 8" id="KW-0813">Transport</keyword>
<dbReference type="GO" id="GO:0015225">
    <property type="term" value="F:biotin transmembrane transporter activity"/>
    <property type="evidence" value="ECO:0007669"/>
    <property type="project" value="UniProtKB-UniRule"/>
</dbReference>
<proteinExistence type="inferred from homology"/>
<feature type="transmembrane region" description="Helical" evidence="9">
    <location>
        <begin position="86"/>
        <end position="109"/>
    </location>
</feature>
<keyword evidence="13" id="KW-1185">Reference proteome</keyword>
<dbReference type="InterPro" id="IPR003784">
    <property type="entry name" value="BioY"/>
</dbReference>
<evidence type="ECO:0000256" key="2">
    <source>
        <dbReference type="ARBA" id="ARBA00010692"/>
    </source>
</evidence>
<dbReference type="AlphaFoldDB" id="A0A852WBB2"/>
<dbReference type="EMBL" id="JACCCZ010000001">
    <property type="protein sequence ID" value="NYG02692.1"/>
    <property type="molecule type" value="Genomic_DNA"/>
</dbReference>
<comment type="similarity">
    <text evidence="2 8">Belongs to the BioY family.</text>
</comment>
<keyword evidence="7 8" id="KW-0472">Membrane</keyword>
<dbReference type="Proteomes" id="UP000549695">
    <property type="component" value="Unassembled WGS sequence"/>
</dbReference>
<dbReference type="PIRSF" id="PIRSF016661">
    <property type="entry name" value="BioY"/>
    <property type="match status" value="1"/>
</dbReference>
<dbReference type="RefSeq" id="WP_073573787.1">
    <property type="nucleotide sequence ID" value="NZ_BAAAJZ010000003.1"/>
</dbReference>
<feature type="transmembrane region" description="Helical" evidence="9">
    <location>
        <begin position="54"/>
        <end position="74"/>
    </location>
</feature>
<dbReference type="GeneID" id="98052722"/>
<evidence type="ECO:0000313" key="11">
    <source>
        <dbReference type="EMBL" id="PKB31766.1"/>
    </source>
</evidence>
<reference evidence="10 13" key="1">
    <citation type="submission" date="2020-07" db="EMBL/GenBank/DDBJ databases">
        <title>Sequencing the genomes of 1000 actinobacteria strains.</title>
        <authorList>
            <person name="Klenk H.-P."/>
        </authorList>
    </citation>
    <scope>NUCLEOTIDE SEQUENCE [LARGE SCALE GENOMIC DNA]</scope>
    <source>
        <strain evidence="11 12">DSM 44104</strain>
        <strain evidence="10 13">DSM 44749</strain>
    </source>
</reference>
<evidence type="ECO:0000256" key="3">
    <source>
        <dbReference type="ARBA" id="ARBA00022448"/>
    </source>
</evidence>
<dbReference type="Pfam" id="PF02632">
    <property type="entry name" value="BioY"/>
    <property type="match status" value="1"/>
</dbReference>
<evidence type="ECO:0000313" key="13">
    <source>
        <dbReference type="Proteomes" id="UP000549695"/>
    </source>
</evidence>
<keyword evidence="4 8" id="KW-1003">Cell membrane</keyword>
<organism evidence="10 13">
    <name type="scientific">Pseudonocardia alni</name>
    <name type="common">Amycolata alni</name>
    <dbReference type="NCBI Taxonomy" id="33907"/>
    <lineage>
        <taxon>Bacteria</taxon>
        <taxon>Bacillati</taxon>
        <taxon>Actinomycetota</taxon>
        <taxon>Actinomycetes</taxon>
        <taxon>Pseudonocardiales</taxon>
        <taxon>Pseudonocardiaceae</taxon>
        <taxon>Pseudonocardia</taxon>
    </lineage>
</organism>
<feature type="transmembrane region" description="Helical" evidence="9">
    <location>
        <begin position="16"/>
        <end position="42"/>
    </location>
</feature>
<protein>
    <recommendedName>
        <fullName evidence="8">Biotin transporter</fullName>
    </recommendedName>
</protein>
<comment type="caution">
    <text evidence="10">The sequence shown here is derived from an EMBL/GenBank/DDBJ whole genome shotgun (WGS) entry which is preliminary data.</text>
</comment>
<evidence type="ECO:0000313" key="10">
    <source>
        <dbReference type="EMBL" id="NYG02692.1"/>
    </source>
</evidence>
<sequence>MSGSRPALPAADLARVVVFAAFIAVLGLFPGFAGVAGVPIVLQNVGPILAGVILGWRLGTASVALLLVLTAVGLPLLSGGRNGAAFFGPSGGFLVGWLLSALVAGLVVARFRSRSLPVLLLACLAGLLADYVIGMPWLGVYIGDVTGGIVQSLVFVPGDLIKIVLAALIASLVHRALPDLLPVRSASSEPRVR</sequence>
<dbReference type="EMBL" id="PHUJ01000003">
    <property type="protein sequence ID" value="PKB31766.1"/>
    <property type="molecule type" value="Genomic_DNA"/>
</dbReference>
<evidence type="ECO:0000256" key="6">
    <source>
        <dbReference type="ARBA" id="ARBA00022989"/>
    </source>
</evidence>
<gene>
    <name evidence="11" type="ORF">ATL51_3463</name>
    <name evidence="10" type="ORF">HDA37_002977</name>
</gene>
<dbReference type="PANTHER" id="PTHR34295">
    <property type="entry name" value="BIOTIN TRANSPORTER BIOY"/>
    <property type="match status" value="1"/>
</dbReference>
<dbReference type="GO" id="GO:0005886">
    <property type="term" value="C:plasma membrane"/>
    <property type="evidence" value="ECO:0007669"/>
    <property type="project" value="UniProtKB-SubCell"/>
</dbReference>
<evidence type="ECO:0000256" key="4">
    <source>
        <dbReference type="ARBA" id="ARBA00022475"/>
    </source>
</evidence>
<name>A0A852WBB2_PSEA5</name>
<evidence type="ECO:0000256" key="7">
    <source>
        <dbReference type="ARBA" id="ARBA00023136"/>
    </source>
</evidence>
<dbReference type="Proteomes" id="UP000232453">
    <property type="component" value="Unassembled WGS sequence"/>
</dbReference>
<comment type="subcellular location">
    <subcellularLocation>
        <location evidence="1 8">Cell membrane</location>
        <topology evidence="1 8">Multi-pass membrane protein</topology>
    </subcellularLocation>
</comment>
<accession>A0AA44UQZ3</accession>
<evidence type="ECO:0000256" key="5">
    <source>
        <dbReference type="ARBA" id="ARBA00022692"/>
    </source>
</evidence>
<accession>A0A852WBB2</accession>
<evidence type="ECO:0000256" key="1">
    <source>
        <dbReference type="ARBA" id="ARBA00004651"/>
    </source>
</evidence>
<feature type="transmembrane region" description="Helical" evidence="9">
    <location>
        <begin position="116"/>
        <end position="140"/>
    </location>
</feature>
<dbReference type="Gene3D" id="1.10.1760.20">
    <property type="match status" value="1"/>
</dbReference>
<keyword evidence="6 9" id="KW-1133">Transmembrane helix</keyword>
<evidence type="ECO:0000313" key="12">
    <source>
        <dbReference type="Proteomes" id="UP000232453"/>
    </source>
</evidence>
<dbReference type="PANTHER" id="PTHR34295:SF4">
    <property type="entry name" value="BIOTIN TRANSPORTER BIOY-RELATED"/>
    <property type="match status" value="1"/>
</dbReference>
<evidence type="ECO:0000256" key="8">
    <source>
        <dbReference type="PIRNR" id="PIRNR016661"/>
    </source>
</evidence>
<evidence type="ECO:0000256" key="9">
    <source>
        <dbReference type="SAM" id="Phobius"/>
    </source>
</evidence>